<gene>
    <name evidence="6" type="ORF">EV644_104242</name>
</gene>
<evidence type="ECO:0000256" key="1">
    <source>
        <dbReference type="ARBA" id="ARBA00007572"/>
    </source>
</evidence>
<evidence type="ECO:0000313" key="6">
    <source>
        <dbReference type="EMBL" id="TCO25738.1"/>
    </source>
</evidence>
<comment type="caution">
    <text evidence="6">The sequence shown here is derived from an EMBL/GenBank/DDBJ whole genome shotgun (WGS) entry which is preliminary data.</text>
</comment>
<dbReference type="InterPro" id="IPR012310">
    <property type="entry name" value="DNA_ligase_ATP-dep_cent"/>
</dbReference>
<name>A0ABY2BMU3_9ACTN</name>
<comment type="catalytic activity">
    <reaction evidence="4">
        <text>ATP + (deoxyribonucleotide)n-3'-hydroxyl + 5'-phospho-(deoxyribonucleotide)m = (deoxyribonucleotide)n+m + AMP + diphosphate.</text>
        <dbReference type="EC" id="6.5.1.1"/>
    </reaction>
</comment>
<dbReference type="NCBIfam" id="TIGR02779">
    <property type="entry name" value="NHEJ_ligase_lig"/>
    <property type="match status" value="1"/>
</dbReference>
<dbReference type="InterPro" id="IPR012340">
    <property type="entry name" value="NA-bd_OB-fold"/>
</dbReference>
<evidence type="ECO:0000256" key="4">
    <source>
        <dbReference type="ARBA" id="ARBA00034003"/>
    </source>
</evidence>
<dbReference type="Gene3D" id="3.30.1490.70">
    <property type="match status" value="1"/>
</dbReference>
<comment type="similarity">
    <text evidence="1">Belongs to the ATP-dependent DNA ligase family.</text>
</comment>
<evidence type="ECO:0000259" key="5">
    <source>
        <dbReference type="PROSITE" id="PS50160"/>
    </source>
</evidence>
<dbReference type="Gene3D" id="2.40.50.140">
    <property type="entry name" value="Nucleic acid-binding proteins"/>
    <property type="match status" value="1"/>
</dbReference>
<dbReference type="EC" id="6.5.1.1" evidence="2"/>
<dbReference type="Gene3D" id="3.30.470.30">
    <property type="entry name" value="DNA ligase/mRNA capping enzyme"/>
    <property type="match status" value="1"/>
</dbReference>
<dbReference type="CDD" id="cd07906">
    <property type="entry name" value="Adenylation_DNA_ligase_LigD_LigC"/>
    <property type="match status" value="1"/>
</dbReference>
<dbReference type="InterPro" id="IPR014146">
    <property type="entry name" value="LigD_ligase_dom"/>
</dbReference>
<accession>A0ABY2BMU3</accession>
<dbReference type="SUPFAM" id="SSF56091">
    <property type="entry name" value="DNA ligase/mRNA capping enzyme, catalytic domain"/>
    <property type="match status" value="1"/>
</dbReference>
<dbReference type="SUPFAM" id="SSF50249">
    <property type="entry name" value="Nucleic acid-binding proteins"/>
    <property type="match status" value="1"/>
</dbReference>
<proteinExistence type="inferred from homology"/>
<feature type="domain" description="ATP-dependent DNA ligase family profile" evidence="5">
    <location>
        <begin position="113"/>
        <end position="203"/>
    </location>
</feature>
<dbReference type="PANTHER" id="PTHR45674:SF4">
    <property type="entry name" value="DNA LIGASE 1"/>
    <property type="match status" value="1"/>
</dbReference>
<evidence type="ECO:0000313" key="7">
    <source>
        <dbReference type="Proteomes" id="UP000295818"/>
    </source>
</evidence>
<protein>
    <recommendedName>
        <fullName evidence="2">DNA ligase (ATP)</fullName>
        <ecNumber evidence="2">6.5.1.1</ecNumber>
    </recommendedName>
</protein>
<keyword evidence="7" id="KW-1185">Reference proteome</keyword>
<dbReference type="CDD" id="cd07971">
    <property type="entry name" value="OBF_DNA_ligase_LigD"/>
    <property type="match status" value="1"/>
</dbReference>
<dbReference type="EMBL" id="SLWM01000004">
    <property type="protein sequence ID" value="TCO25738.1"/>
    <property type="molecule type" value="Genomic_DNA"/>
</dbReference>
<dbReference type="InterPro" id="IPR012309">
    <property type="entry name" value="DNA_ligase_ATP-dep_C"/>
</dbReference>
<evidence type="ECO:0000256" key="3">
    <source>
        <dbReference type="ARBA" id="ARBA00022598"/>
    </source>
</evidence>
<sequence length="323" mass="36529">MSTDDRRPQPMPTSASAMLATLTDERFSDPAWLFERKWDGVRCLAFRTASGEVRLRTRNDKPLEGTYPEIAEAVASECEVAAVLDGEVVAFVGRRTSFERLQGRLGLTDPVAARATGIAVYYYVFDVLHLDGYDVRALPLRERKRLLRDAVHFADPLRFTAHRNTTGEEEFRKACARGDEGVIAKRADSPYAAGRSHDWLKFKCVRDQELVIGGYTAPKGSRTEFGALLVGYFDGADFVYAGKVGTGFNVSVLTDLHARMQRLEQEHSPFTRGRVRERDVHWVEPRLVAQIGFTEWTRDGLLRHPRYTGLRDDKFALEVVRES</sequence>
<dbReference type="Pfam" id="PF01068">
    <property type="entry name" value="DNA_ligase_A_M"/>
    <property type="match status" value="1"/>
</dbReference>
<evidence type="ECO:0000256" key="2">
    <source>
        <dbReference type="ARBA" id="ARBA00012727"/>
    </source>
</evidence>
<dbReference type="GO" id="GO:0016874">
    <property type="term" value="F:ligase activity"/>
    <property type="evidence" value="ECO:0007669"/>
    <property type="project" value="UniProtKB-KW"/>
</dbReference>
<dbReference type="InterPro" id="IPR050191">
    <property type="entry name" value="ATP-dep_DNA_ligase"/>
</dbReference>
<keyword evidence="3 6" id="KW-0436">Ligase</keyword>
<dbReference type="Proteomes" id="UP000295818">
    <property type="component" value="Unassembled WGS sequence"/>
</dbReference>
<dbReference type="PANTHER" id="PTHR45674">
    <property type="entry name" value="DNA LIGASE 1/3 FAMILY MEMBER"/>
    <property type="match status" value="1"/>
</dbReference>
<reference evidence="6 7" key="1">
    <citation type="journal article" date="2015" name="Stand. Genomic Sci.">
        <title>Genomic Encyclopedia of Bacterial and Archaeal Type Strains, Phase III: the genomes of soil and plant-associated and newly described type strains.</title>
        <authorList>
            <person name="Whitman W.B."/>
            <person name="Woyke T."/>
            <person name="Klenk H.P."/>
            <person name="Zhou Y."/>
            <person name="Lilburn T.G."/>
            <person name="Beck B.J."/>
            <person name="De Vos P."/>
            <person name="Vandamme P."/>
            <person name="Eisen J.A."/>
            <person name="Garrity G."/>
            <person name="Hugenholtz P."/>
            <person name="Kyrpides N.C."/>
        </authorList>
    </citation>
    <scope>NUCLEOTIDE SEQUENCE [LARGE SCALE GENOMIC DNA]</scope>
    <source>
        <strain evidence="6 7">VKM Ac-2538</strain>
    </source>
</reference>
<organism evidence="6 7">
    <name type="scientific">Kribbella orskensis</name>
    <dbReference type="NCBI Taxonomy" id="2512216"/>
    <lineage>
        <taxon>Bacteria</taxon>
        <taxon>Bacillati</taxon>
        <taxon>Actinomycetota</taxon>
        <taxon>Actinomycetes</taxon>
        <taxon>Propionibacteriales</taxon>
        <taxon>Kribbellaceae</taxon>
        <taxon>Kribbella</taxon>
    </lineage>
</organism>
<dbReference type="RefSeq" id="WP_132188583.1">
    <property type="nucleotide sequence ID" value="NZ_SLWM01000004.1"/>
</dbReference>
<dbReference type="PROSITE" id="PS50160">
    <property type="entry name" value="DNA_LIGASE_A3"/>
    <property type="match status" value="1"/>
</dbReference>
<dbReference type="Pfam" id="PF04679">
    <property type="entry name" value="DNA_ligase_A_C"/>
    <property type="match status" value="1"/>
</dbReference>